<dbReference type="SMART" id="SM00389">
    <property type="entry name" value="HOX"/>
    <property type="match status" value="1"/>
</dbReference>
<dbReference type="CDD" id="cd00086">
    <property type="entry name" value="homeodomain"/>
    <property type="match status" value="1"/>
</dbReference>
<keyword evidence="2 3" id="KW-0371">Homeobox</keyword>
<accession>A0A194Q0R2</accession>
<comment type="subcellular location">
    <subcellularLocation>
        <location evidence="1 2 3">Nucleus</location>
    </subcellularLocation>
</comment>
<dbReference type="Proteomes" id="UP000053268">
    <property type="component" value="Unassembled WGS sequence"/>
</dbReference>
<gene>
    <name evidence="6" type="ORF">RR46_04552</name>
</gene>
<evidence type="ECO:0000256" key="3">
    <source>
        <dbReference type="RuleBase" id="RU000682"/>
    </source>
</evidence>
<evidence type="ECO:0000256" key="1">
    <source>
        <dbReference type="ARBA" id="ARBA00004123"/>
    </source>
</evidence>
<feature type="compositionally biased region" description="Pro residues" evidence="4">
    <location>
        <begin position="287"/>
        <end position="308"/>
    </location>
</feature>
<dbReference type="InterPro" id="IPR001356">
    <property type="entry name" value="HD"/>
</dbReference>
<dbReference type="GO" id="GO:0000981">
    <property type="term" value="F:DNA-binding transcription factor activity, RNA polymerase II-specific"/>
    <property type="evidence" value="ECO:0007669"/>
    <property type="project" value="TreeGrafter"/>
</dbReference>
<keyword evidence="2 3" id="KW-0539">Nucleus</keyword>
<dbReference type="InterPro" id="IPR009057">
    <property type="entry name" value="Homeodomain-like_sf"/>
</dbReference>
<protein>
    <submittedName>
        <fullName evidence="6">Homeobox protein ARX</fullName>
    </submittedName>
</protein>
<dbReference type="STRING" id="66420.A0A194Q0R2"/>
<name>A0A194Q0R2_PAPXU</name>
<dbReference type="AlphaFoldDB" id="A0A194Q0R2"/>
<evidence type="ECO:0000256" key="2">
    <source>
        <dbReference type="PROSITE-ProRule" id="PRU00108"/>
    </source>
</evidence>
<feature type="region of interest" description="Disordered" evidence="4">
    <location>
        <begin position="287"/>
        <end position="341"/>
    </location>
</feature>
<keyword evidence="7" id="KW-1185">Reference proteome</keyword>
<dbReference type="PANTHER" id="PTHR24329:SF543">
    <property type="entry name" value="FI01017P-RELATED"/>
    <property type="match status" value="1"/>
</dbReference>
<evidence type="ECO:0000256" key="4">
    <source>
        <dbReference type="SAM" id="MobiDB-lite"/>
    </source>
</evidence>
<dbReference type="PROSITE" id="PS50071">
    <property type="entry name" value="HOMEOBOX_2"/>
    <property type="match status" value="1"/>
</dbReference>
<dbReference type="GO" id="GO:0000977">
    <property type="term" value="F:RNA polymerase II transcription regulatory region sequence-specific DNA binding"/>
    <property type="evidence" value="ECO:0007669"/>
    <property type="project" value="TreeGrafter"/>
</dbReference>
<dbReference type="SUPFAM" id="SSF46689">
    <property type="entry name" value="Homeodomain-like"/>
    <property type="match status" value="2"/>
</dbReference>
<dbReference type="InterPro" id="IPR050649">
    <property type="entry name" value="Paired_Homeobox_TFs"/>
</dbReference>
<dbReference type="Pfam" id="PF00046">
    <property type="entry name" value="Homeodomain"/>
    <property type="match status" value="1"/>
</dbReference>
<feature type="compositionally biased region" description="Low complexity" evidence="4">
    <location>
        <begin position="29"/>
        <end position="38"/>
    </location>
</feature>
<sequence>MLSVPGEGACGAGAPGGSAGGAASGAGSGPPAARRGAAYTIDNILGHRAAQDNIEMKSESGTQSDSEHEHEPELEPEQEHGEQLDALDAMDAMDTGRPRKVRRSRTTFTTYQLHELERAFDKTQYPDVFTREELALRLDLSEARVQYGSAGEQHRQHPSELPHESLPLLKIYHNAIEPLTHLTEVWFQNRRAKWRKREKALGREHAPFLHHEHGGEWGGEWGAGEWWALGLGALPAPLWRDAPPAAAFRALLHRYCRTLQLAARSASAASSYSDKWCLRRYVLALPPAPPSPRPRSPSPARPSPPRDPAPLQHAALHAQPQHPPHPAHPAHPAHPSPHPALALHPDALRLRAHEALLHDRYSGRVHT</sequence>
<evidence type="ECO:0000313" key="7">
    <source>
        <dbReference type="Proteomes" id="UP000053268"/>
    </source>
</evidence>
<evidence type="ECO:0000259" key="5">
    <source>
        <dbReference type="PROSITE" id="PS50071"/>
    </source>
</evidence>
<reference evidence="6 7" key="1">
    <citation type="journal article" date="2015" name="Nat. Commun.">
        <title>Outbred genome sequencing and CRISPR/Cas9 gene editing in butterflies.</title>
        <authorList>
            <person name="Li X."/>
            <person name="Fan D."/>
            <person name="Zhang W."/>
            <person name="Liu G."/>
            <person name="Zhang L."/>
            <person name="Zhao L."/>
            <person name="Fang X."/>
            <person name="Chen L."/>
            <person name="Dong Y."/>
            <person name="Chen Y."/>
            <person name="Ding Y."/>
            <person name="Zhao R."/>
            <person name="Feng M."/>
            <person name="Zhu Y."/>
            <person name="Feng Y."/>
            <person name="Jiang X."/>
            <person name="Zhu D."/>
            <person name="Xiang H."/>
            <person name="Feng X."/>
            <person name="Li S."/>
            <person name="Wang J."/>
            <person name="Zhang G."/>
            <person name="Kronforst M.R."/>
            <person name="Wang W."/>
        </authorList>
    </citation>
    <scope>NUCLEOTIDE SEQUENCE [LARGE SCALE GENOMIC DNA]</scope>
    <source>
        <strain evidence="6">Ya'a_city_454_Px</strain>
        <tissue evidence="6">Whole body</tissue>
    </source>
</reference>
<dbReference type="PANTHER" id="PTHR24329">
    <property type="entry name" value="HOMEOBOX PROTEIN ARISTALESS"/>
    <property type="match status" value="1"/>
</dbReference>
<evidence type="ECO:0000313" key="6">
    <source>
        <dbReference type="EMBL" id="KPI98579.1"/>
    </source>
</evidence>
<feature type="region of interest" description="Disordered" evidence="4">
    <location>
        <begin position="1"/>
        <end position="80"/>
    </location>
</feature>
<organism evidence="6 7">
    <name type="scientific">Papilio xuthus</name>
    <name type="common">Asian swallowtail butterfly</name>
    <dbReference type="NCBI Taxonomy" id="66420"/>
    <lineage>
        <taxon>Eukaryota</taxon>
        <taxon>Metazoa</taxon>
        <taxon>Ecdysozoa</taxon>
        <taxon>Arthropoda</taxon>
        <taxon>Hexapoda</taxon>
        <taxon>Insecta</taxon>
        <taxon>Pterygota</taxon>
        <taxon>Neoptera</taxon>
        <taxon>Endopterygota</taxon>
        <taxon>Lepidoptera</taxon>
        <taxon>Glossata</taxon>
        <taxon>Ditrysia</taxon>
        <taxon>Papilionoidea</taxon>
        <taxon>Papilionidae</taxon>
        <taxon>Papilioninae</taxon>
        <taxon>Papilio</taxon>
    </lineage>
</organism>
<feature type="DNA-binding region" description="Homeobox" evidence="2">
    <location>
        <begin position="101"/>
        <end position="198"/>
    </location>
</feature>
<dbReference type="EMBL" id="KQ459583">
    <property type="protein sequence ID" value="KPI98579.1"/>
    <property type="molecule type" value="Genomic_DNA"/>
</dbReference>
<dbReference type="GO" id="GO:0005634">
    <property type="term" value="C:nucleus"/>
    <property type="evidence" value="ECO:0007669"/>
    <property type="project" value="UniProtKB-SubCell"/>
</dbReference>
<feature type="compositionally biased region" description="Basic and acidic residues" evidence="4">
    <location>
        <begin position="65"/>
        <end position="80"/>
    </location>
</feature>
<keyword evidence="2 3" id="KW-0238">DNA-binding</keyword>
<feature type="compositionally biased region" description="Pro residues" evidence="4">
    <location>
        <begin position="321"/>
        <end position="338"/>
    </location>
</feature>
<feature type="compositionally biased region" description="Low complexity" evidence="4">
    <location>
        <begin position="309"/>
        <end position="320"/>
    </location>
</feature>
<dbReference type="Gene3D" id="1.10.10.60">
    <property type="entry name" value="Homeodomain-like"/>
    <property type="match status" value="1"/>
</dbReference>
<feature type="domain" description="Homeobox" evidence="5">
    <location>
        <begin position="99"/>
        <end position="197"/>
    </location>
</feature>
<feature type="compositionally biased region" description="Gly residues" evidence="4">
    <location>
        <begin position="8"/>
        <end position="28"/>
    </location>
</feature>
<proteinExistence type="predicted"/>